<evidence type="ECO:0000256" key="3">
    <source>
        <dbReference type="ARBA" id="ARBA00022729"/>
    </source>
</evidence>
<dbReference type="InterPro" id="IPR001073">
    <property type="entry name" value="C1q_dom"/>
</dbReference>
<protein>
    <recommendedName>
        <fullName evidence="5">C1q domain-containing protein</fullName>
    </recommendedName>
</protein>
<organism evidence="6 7">
    <name type="scientific">Oreochromis aureus</name>
    <name type="common">Israeli tilapia</name>
    <name type="synonym">Chromis aureus</name>
    <dbReference type="NCBI Taxonomy" id="47969"/>
    <lineage>
        <taxon>Eukaryota</taxon>
        <taxon>Metazoa</taxon>
        <taxon>Chordata</taxon>
        <taxon>Craniata</taxon>
        <taxon>Vertebrata</taxon>
        <taxon>Euteleostomi</taxon>
        <taxon>Actinopterygii</taxon>
        <taxon>Neopterygii</taxon>
        <taxon>Teleostei</taxon>
        <taxon>Neoteleostei</taxon>
        <taxon>Acanthomorphata</taxon>
        <taxon>Ovalentaria</taxon>
        <taxon>Cichlomorphae</taxon>
        <taxon>Cichliformes</taxon>
        <taxon>Cichlidae</taxon>
        <taxon>African cichlids</taxon>
        <taxon>Pseudocrenilabrinae</taxon>
        <taxon>Oreochromini</taxon>
        <taxon>Oreochromis</taxon>
    </lineage>
</organism>
<dbReference type="SMART" id="SM00110">
    <property type="entry name" value="C1Q"/>
    <property type="match status" value="1"/>
</dbReference>
<feature type="region of interest" description="Disordered" evidence="4">
    <location>
        <begin position="172"/>
        <end position="233"/>
    </location>
</feature>
<feature type="compositionally biased region" description="Low complexity" evidence="4">
    <location>
        <begin position="20"/>
        <end position="37"/>
    </location>
</feature>
<reference evidence="6" key="2">
    <citation type="submission" date="2025-08" db="UniProtKB">
        <authorList>
            <consortium name="Ensembl"/>
        </authorList>
    </citation>
    <scope>IDENTIFICATION</scope>
</reference>
<dbReference type="Pfam" id="PF00386">
    <property type="entry name" value="C1q"/>
    <property type="match status" value="1"/>
</dbReference>
<feature type="domain" description="C1q" evidence="5">
    <location>
        <begin position="340"/>
        <end position="477"/>
    </location>
</feature>
<gene>
    <name evidence="6" type="primary">KIFC1</name>
</gene>
<dbReference type="AlphaFoldDB" id="A0AAZ1XV84"/>
<dbReference type="InterPro" id="IPR008983">
    <property type="entry name" value="Tumour_necrosis_fac-like_dom"/>
</dbReference>
<evidence type="ECO:0000256" key="2">
    <source>
        <dbReference type="ARBA" id="ARBA00022525"/>
    </source>
</evidence>
<evidence type="ECO:0000313" key="6">
    <source>
        <dbReference type="Ensembl" id="ENSOABP00000071472.1"/>
    </source>
</evidence>
<dbReference type="PANTHER" id="PTHR22923:SF102">
    <property type="entry name" value="CEREBELLIN 13-RELATED"/>
    <property type="match status" value="1"/>
</dbReference>
<dbReference type="Ensembl" id="ENSOABT00000075301.1">
    <property type="protein sequence ID" value="ENSOABP00000071472.1"/>
    <property type="gene ID" value="ENSOABG00000035822.1"/>
</dbReference>
<keyword evidence="7" id="KW-1185">Reference proteome</keyword>
<feature type="region of interest" description="Disordered" evidence="4">
    <location>
        <begin position="143"/>
        <end position="162"/>
    </location>
</feature>
<dbReference type="Gene3D" id="2.60.120.40">
    <property type="match status" value="1"/>
</dbReference>
<feature type="compositionally biased region" description="Basic and acidic residues" evidence="4">
    <location>
        <begin position="180"/>
        <end position="221"/>
    </location>
</feature>
<dbReference type="Proteomes" id="UP000472276">
    <property type="component" value="Unassembled WGS sequence"/>
</dbReference>
<dbReference type="SUPFAM" id="SSF49842">
    <property type="entry name" value="TNF-like"/>
    <property type="match status" value="1"/>
</dbReference>
<feature type="region of interest" description="Disordered" evidence="4">
    <location>
        <begin position="1"/>
        <end position="37"/>
    </location>
</feature>
<sequence>MKNGSVTDSGEAGRGGPKMRSSTSFSRSESVREQQQSCSRVLFVSKRRFTGVHQVSLSNSDKTGTEMYLQNAHHQTCPQDLRAVLKELAVLKEQIKVLQKENREQEENLETQKTETYELKQQLEEQEENLETQKTETNELKQQLEEQEENLERQKRELETQKTETYELKQQLEEQEENLETQKTETNELKQQLEEQEGKLERQKRELERQKTETYKLKQQLEEQEENLETQKTETNELKQQLEEQEENLETQKTETNELKQQLEEQEENLERQKRELETQKTETYELKQQLEGRVWDGFPQKRKLGRQQTETYVLKQQLEEQKEKVERQKAEIIQLKKKLQVKQLAFSASLLDQGRGNTGPYNSQTTLIFKRVVTNIGNAYNPYTGIFTAPVRGVYHFVWRIFGHGNIGAAAVLFRNEEHIFIVSEQQTSGGVSASNGASLLLEVGDQVSVRLWANTRIHDNEYHHTTFSGHLVFTM</sequence>
<reference evidence="6" key="3">
    <citation type="submission" date="2025-09" db="UniProtKB">
        <authorList>
            <consortium name="Ensembl"/>
        </authorList>
    </citation>
    <scope>IDENTIFICATION</scope>
</reference>
<evidence type="ECO:0000256" key="4">
    <source>
        <dbReference type="SAM" id="MobiDB-lite"/>
    </source>
</evidence>
<accession>A0AAZ1XV84</accession>
<name>A0AAZ1XV84_OREAU</name>
<reference evidence="7" key="1">
    <citation type="submission" date="2020-03" db="EMBL/GenBank/DDBJ databases">
        <title>Evolution of repeat sequences and sex chromosomes of tilapia species revealed by chromosome-level genomes.</title>
        <authorList>
            <person name="Xu L."/>
            <person name="Tao W."/>
            <person name="Wang D."/>
            <person name="Zhou Q."/>
        </authorList>
    </citation>
    <scope>NUCLEOTIDE SEQUENCE [LARGE SCALE GENOMIC DNA]</scope>
    <source>
        <strain evidence="7">Israel</strain>
    </source>
</reference>
<evidence type="ECO:0000313" key="7">
    <source>
        <dbReference type="Proteomes" id="UP000472276"/>
    </source>
</evidence>
<evidence type="ECO:0000259" key="5">
    <source>
        <dbReference type="PROSITE" id="PS50871"/>
    </source>
</evidence>
<dbReference type="PROSITE" id="PS50871">
    <property type="entry name" value="C1Q"/>
    <property type="match status" value="1"/>
</dbReference>
<comment type="subcellular location">
    <subcellularLocation>
        <location evidence="1">Secreted</location>
    </subcellularLocation>
</comment>
<dbReference type="GO" id="GO:0005576">
    <property type="term" value="C:extracellular region"/>
    <property type="evidence" value="ECO:0007669"/>
    <property type="project" value="UniProtKB-SubCell"/>
</dbReference>
<keyword evidence="2" id="KW-0964">Secreted</keyword>
<dbReference type="PANTHER" id="PTHR22923">
    <property type="entry name" value="CEREBELLIN-RELATED"/>
    <property type="match status" value="1"/>
</dbReference>
<dbReference type="InterPro" id="IPR050822">
    <property type="entry name" value="Cerebellin_Synaptic_Org"/>
</dbReference>
<proteinExistence type="predicted"/>
<dbReference type="PRINTS" id="PR00007">
    <property type="entry name" value="COMPLEMNTC1Q"/>
</dbReference>
<keyword evidence="3" id="KW-0732">Signal</keyword>
<evidence type="ECO:0000256" key="1">
    <source>
        <dbReference type="ARBA" id="ARBA00004613"/>
    </source>
</evidence>